<gene>
    <name evidence="2" type="ORF">ERS852582_02790</name>
</gene>
<dbReference type="AlphaFoldDB" id="A0A173VFX6"/>
<reference evidence="2 3" key="1">
    <citation type="submission" date="2015-09" db="EMBL/GenBank/DDBJ databases">
        <authorList>
            <consortium name="Pathogen Informatics"/>
        </authorList>
    </citation>
    <scope>NUCLEOTIDE SEQUENCE [LARGE SCALE GENOMIC DNA]</scope>
    <source>
        <strain evidence="2 3">2789STDY5834970</strain>
    </source>
</reference>
<evidence type="ECO:0000313" key="2">
    <source>
        <dbReference type="EMBL" id="CUN24828.1"/>
    </source>
</evidence>
<name>A0A173VFX6_9FIRM</name>
<accession>A0A173VFX6</accession>
<dbReference type="EMBL" id="CYXN01000050">
    <property type="protein sequence ID" value="CUN24828.1"/>
    <property type="molecule type" value="Genomic_DNA"/>
</dbReference>
<evidence type="ECO:0000256" key="1">
    <source>
        <dbReference type="SAM" id="MobiDB-lite"/>
    </source>
</evidence>
<dbReference type="Proteomes" id="UP000095649">
    <property type="component" value="Unassembled WGS sequence"/>
</dbReference>
<sequence length="115" mass="13061">MGKRIQYTGTTEEKQPSRAFHTSFETKRQKQNEKGRDAGCSTAVSLYDPSREKGIAERPQAFRYPEILNNDSLKDAQSNAEGIQNRFAQRRLLARTLIRRCAPPSSDWGKAFVPT</sequence>
<dbReference type="RefSeq" id="WP_055187054.1">
    <property type="nucleotide sequence ID" value="NZ_CYXN01000050.1"/>
</dbReference>
<feature type="compositionally biased region" description="Basic and acidic residues" evidence="1">
    <location>
        <begin position="24"/>
        <end position="37"/>
    </location>
</feature>
<protein>
    <submittedName>
        <fullName evidence="2">Uncharacterized protein</fullName>
    </submittedName>
</protein>
<proteinExistence type="predicted"/>
<feature type="region of interest" description="Disordered" evidence="1">
    <location>
        <begin position="1"/>
        <end position="42"/>
    </location>
</feature>
<evidence type="ECO:0000313" key="3">
    <source>
        <dbReference type="Proteomes" id="UP000095649"/>
    </source>
</evidence>
<organism evidence="2 3">
    <name type="scientific">Faecalibacterium prausnitzii</name>
    <dbReference type="NCBI Taxonomy" id="853"/>
    <lineage>
        <taxon>Bacteria</taxon>
        <taxon>Bacillati</taxon>
        <taxon>Bacillota</taxon>
        <taxon>Clostridia</taxon>
        <taxon>Eubacteriales</taxon>
        <taxon>Oscillospiraceae</taxon>
        <taxon>Faecalibacterium</taxon>
    </lineage>
</organism>